<sequence length="365" mass="39352">MNFEGLGLRRVINASGRMTVLGVSTLADSVVDAMGQGGQQYFEMADLMKKAGDYAAAWFGAERALIVNCAAGGIALTVAGLIAKDDLRAIDNLYEVAEENPREIVILKGHHVDFGAPVGTMVRLGGGRLKEAGYSNGCRVEQLEAAITGRTVAILYVKSHHCVQKNMPSLKQVKALCRQYGLPLIVDAAAEEDFSPYPALADVVICSGAKAIAGPTSGIVAGKKEFIQYIEKQLSGIGRGMKVGKETIFGLLQALENYKKQTPSLESQRSLLKQLETLNGMEGVKVVIQQDEAGRRIIRGRIYIQSPVTYSATEVAELLKSGEIAVYTRDYEANAGYIDIDPRPLKDGDMEIIVGKLQQILSVTS</sequence>
<dbReference type="Pfam" id="PF03841">
    <property type="entry name" value="SelA"/>
    <property type="match status" value="1"/>
</dbReference>
<keyword evidence="2" id="KW-0663">Pyridoxal phosphate</keyword>
<evidence type="ECO:0000256" key="2">
    <source>
        <dbReference type="ARBA" id="ARBA00022898"/>
    </source>
</evidence>
<dbReference type="PANTHER" id="PTHR32328:SF0">
    <property type="entry name" value="L-SERYL-TRNA(SEC) SELENIUM TRANSFERASE"/>
    <property type="match status" value="1"/>
</dbReference>
<dbReference type="SUPFAM" id="SSF53383">
    <property type="entry name" value="PLP-dependent transferases"/>
    <property type="match status" value="1"/>
</dbReference>
<keyword evidence="4" id="KW-0456">Lyase</keyword>
<accession>A0ABW4CBL9</accession>
<gene>
    <name evidence="4" type="ORF">ACFQ4Y_11440</name>
</gene>
<protein>
    <submittedName>
        <fullName evidence="4">DgaE family pyridoxal phosphate-dependent ammonia lyase</fullName>
    </submittedName>
</protein>
<dbReference type="PANTHER" id="PTHR32328">
    <property type="entry name" value="L-SERYL-TRNA(SEC) SELENIUM TRANSFERASE"/>
    <property type="match status" value="1"/>
</dbReference>
<evidence type="ECO:0000313" key="5">
    <source>
        <dbReference type="Proteomes" id="UP001597282"/>
    </source>
</evidence>
<organism evidence="4 5">
    <name type="scientific">Kroppenstedtia sanguinis</name>
    <dbReference type="NCBI Taxonomy" id="1380684"/>
    <lineage>
        <taxon>Bacteria</taxon>
        <taxon>Bacillati</taxon>
        <taxon>Bacillota</taxon>
        <taxon>Bacilli</taxon>
        <taxon>Bacillales</taxon>
        <taxon>Thermoactinomycetaceae</taxon>
        <taxon>Kroppenstedtia</taxon>
    </lineage>
</organism>
<dbReference type="InterPro" id="IPR018319">
    <property type="entry name" value="SelA-like"/>
</dbReference>
<dbReference type="InterPro" id="IPR006337">
    <property type="entry name" value="DgaE-like"/>
</dbReference>
<comment type="cofactor">
    <cofactor evidence="1">
        <name>pyridoxal 5'-phosphate</name>
        <dbReference type="ChEBI" id="CHEBI:597326"/>
    </cofactor>
</comment>
<proteinExistence type="inferred from homology"/>
<evidence type="ECO:0000256" key="1">
    <source>
        <dbReference type="ARBA" id="ARBA00001933"/>
    </source>
</evidence>
<keyword evidence="5" id="KW-1185">Reference proteome</keyword>
<dbReference type="EMBL" id="JBHTNU010000010">
    <property type="protein sequence ID" value="MFD1427519.1"/>
    <property type="molecule type" value="Genomic_DNA"/>
</dbReference>
<comment type="caution">
    <text evidence="4">The sequence shown here is derived from an EMBL/GenBank/DDBJ whole genome shotgun (WGS) entry which is preliminary data.</text>
</comment>
<dbReference type="GO" id="GO:0016829">
    <property type="term" value="F:lyase activity"/>
    <property type="evidence" value="ECO:0007669"/>
    <property type="project" value="UniProtKB-KW"/>
</dbReference>
<evidence type="ECO:0000313" key="4">
    <source>
        <dbReference type="EMBL" id="MFD1427519.1"/>
    </source>
</evidence>
<dbReference type="InterPro" id="IPR015421">
    <property type="entry name" value="PyrdxlP-dep_Trfase_major"/>
</dbReference>
<evidence type="ECO:0000256" key="3">
    <source>
        <dbReference type="ARBA" id="ARBA00044507"/>
    </source>
</evidence>
<dbReference type="Proteomes" id="UP001597282">
    <property type="component" value="Unassembled WGS sequence"/>
</dbReference>
<dbReference type="Gene3D" id="3.40.640.10">
    <property type="entry name" value="Type I PLP-dependent aspartate aminotransferase-like (Major domain)"/>
    <property type="match status" value="1"/>
</dbReference>
<reference evidence="5" key="1">
    <citation type="journal article" date="2019" name="Int. J. Syst. Evol. Microbiol.">
        <title>The Global Catalogue of Microorganisms (GCM) 10K type strain sequencing project: providing services to taxonomists for standard genome sequencing and annotation.</title>
        <authorList>
            <consortium name="The Broad Institute Genomics Platform"/>
            <consortium name="The Broad Institute Genome Sequencing Center for Infectious Disease"/>
            <person name="Wu L."/>
            <person name="Ma J."/>
        </authorList>
    </citation>
    <scope>NUCLEOTIDE SEQUENCE [LARGE SCALE GENOMIC DNA]</scope>
    <source>
        <strain evidence="5">S1</strain>
    </source>
</reference>
<name>A0ABW4CBL9_9BACL</name>
<dbReference type="NCBIfam" id="TIGR01437">
    <property type="entry name" value="selA_rel"/>
    <property type="match status" value="1"/>
</dbReference>
<comment type="similarity">
    <text evidence="3">Belongs to the SelA family.</text>
</comment>
<dbReference type="RefSeq" id="WP_380165612.1">
    <property type="nucleotide sequence ID" value="NZ_JBHTNU010000010.1"/>
</dbReference>
<dbReference type="InterPro" id="IPR015424">
    <property type="entry name" value="PyrdxlP-dep_Trfase"/>
</dbReference>